<dbReference type="AlphaFoldDB" id="A0A9X2KCN6"/>
<accession>A0A9X2KCN6</accession>
<evidence type="ECO:0000313" key="2">
    <source>
        <dbReference type="Proteomes" id="UP001139648"/>
    </source>
</evidence>
<reference evidence="1" key="1">
    <citation type="submission" date="2022-06" db="EMBL/GenBank/DDBJ databases">
        <title>Sequencing the genomes of 1000 actinobacteria strains.</title>
        <authorList>
            <person name="Klenk H.-P."/>
        </authorList>
    </citation>
    <scope>NUCLEOTIDE SEQUENCE</scope>
    <source>
        <strain evidence="1">DSM 46694</strain>
    </source>
</reference>
<name>A0A9X2KCN6_9ACTN</name>
<protein>
    <submittedName>
        <fullName evidence="1">Uncharacterized protein</fullName>
    </submittedName>
</protein>
<dbReference type="EMBL" id="JAMZEB010000002">
    <property type="protein sequence ID" value="MCP2365231.1"/>
    <property type="molecule type" value="Genomic_DNA"/>
</dbReference>
<dbReference type="RefSeq" id="WP_345694339.1">
    <property type="nucleotide sequence ID" value="NZ_BAABKA010000005.1"/>
</dbReference>
<evidence type="ECO:0000313" key="1">
    <source>
        <dbReference type="EMBL" id="MCP2365231.1"/>
    </source>
</evidence>
<gene>
    <name evidence="1" type="ORF">HD597_012251</name>
</gene>
<proteinExistence type="predicted"/>
<organism evidence="1 2">
    <name type="scientific">Nonomuraea thailandensis</name>
    <dbReference type="NCBI Taxonomy" id="1188745"/>
    <lineage>
        <taxon>Bacteria</taxon>
        <taxon>Bacillati</taxon>
        <taxon>Actinomycetota</taxon>
        <taxon>Actinomycetes</taxon>
        <taxon>Streptosporangiales</taxon>
        <taxon>Streptosporangiaceae</taxon>
        <taxon>Nonomuraea</taxon>
    </lineage>
</organism>
<keyword evidence="2" id="KW-1185">Reference proteome</keyword>
<sequence>MARTLPHPERRYVAVPSGEVHPVSSRCPRAWTWRGVSPTSGSNTSGRAVGVATAQLSAAGAAVLPAPAAELKDPAVAVNAMIQATFMEPPLLHVFL</sequence>
<dbReference type="Proteomes" id="UP001139648">
    <property type="component" value="Unassembled WGS sequence"/>
</dbReference>
<comment type="caution">
    <text evidence="1">The sequence shown here is derived from an EMBL/GenBank/DDBJ whole genome shotgun (WGS) entry which is preliminary data.</text>
</comment>